<accession>A0A316TLB1</accession>
<dbReference type="Proteomes" id="UP000245507">
    <property type="component" value="Unassembled WGS sequence"/>
</dbReference>
<dbReference type="GO" id="GO:0006006">
    <property type="term" value="P:glucose metabolic process"/>
    <property type="evidence" value="ECO:0007669"/>
    <property type="project" value="TreeGrafter"/>
</dbReference>
<dbReference type="InterPro" id="IPR037480">
    <property type="entry name" value="YihR-like"/>
</dbReference>
<dbReference type="RefSeq" id="WP_109693786.1">
    <property type="nucleotide sequence ID" value="NZ_QGDD01000004.1"/>
</dbReference>
<dbReference type="Gene3D" id="2.70.98.10">
    <property type="match status" value="1"/>
</dbReference>
<dbReference type="GO" id="GO:0030246">
    <property type="term" value="F:carbohydrate binding"/>
    <property type="evidence" value="ECO:0007669"/>
    <property type="project" value="InterPro"/>
</dbReference>
<keyword evidence="2" id="KW-1185">Reference proteome</keyword>
<evidence type="ECO:0000313" key="2">
    <source>
        <dbReference type="Proteomes" id="UP000245507"/>
    </source>
</evidence>
<reference evidence="1 2" key="1">
    <citation type="submission" date="2018-05" db="EMBL/GenBank/DDBJ databases">
        <title>Nocardioides silvaticus genome.</title>
        <authorList>
            <person name="Li C."/>
            <person name="Wang G."/>
        </authorList>
    </citation>
    <scope>NUCLEOTIDE SEQUENCE [LARGE SCALE GENOMIC DNA]</scope>
    <source>
        <strain evidence="1 2">CCTCC AB 2018079</strain>
    </source>
</reference>
<organism evidence="1 2">
    <name type="scientific">Nocardioides silvaticus</name>
    <dbReference type="NCBI Taxonomy" id="2201891"/>
    <lineage>
        <taxon>Bacteria</taxon>
        <taxon>Bacillati</taxon>
        <taxon>Actinomycetota</taxon>
        <taxon>Actinomycetes</taxon>
        <taxon>Propionibacteriales</taxon>
        <taxon>Nocardioidaceae</taxon>
        <taxon>Nocardioides</taxon>
    </lineage>
</organism>
<dbReference type="AlphaFoldDB" id="A0A316TLB1"/>
<proteinExistence type="predicted"/>
<sequence>MDHVAASRQQVELRHGAQRAVVVEVGGGLREYWHGDLPVLDGYRADELAPSAHGQLLIPWPNRLHTGRYTWDGGTHTVPLDEPEQENAIHGLTRWRSWTAEVTSAAAVTMRHTLRPQPAYPFPLELEADYELHDAGLTVDIRCTNIGEVDAPFGYGAHPYLTVGTELIDDAELQIGAATWLPTGPAQVPTGHESVAGTRADFREPRLVGTTQLDHAFTDLDRDEDGLAWVRLASPGGRRVEVWMGPGLDYVEMFTGDTLPDAGRRRRALAVEPMTCPPDAFRSGVGVIRLRPGATFEARWGIRVG</sequence>
<dbReference type="InterPro" id="IPR014718">
    <property type="entry name" value="GH-type_carb-bd"/>
</dbReference>
<evidence type="ECO:0000313" key="1">
    <source>
        <dbReference type="EMBL" id="PWN02984.1"/>
    </source>
</evidence>
<protein>
    <submittedName>
        <fullName evidence="1">Aldose epimerase</fullName>
    </submittedName>
</protein>
<dbReference type="Pfam" id="PF01263">
    <property type="entry name" value="Aldose_epim"/>
    <property type="match status" value="1"/>
</dbReference>
<dbReference type="PANTHER" id="PTHR10091">
    <property type="entry name" value="ALDOSE-1-EPIMERASE"/>
    <property type="match status" value="1"/>
</dbReference>
<name>A0A316TLB1_9ACTN</name>
<gene>
    <name evidence="1" type="ORF">DJ010_11445</name>
</gene>
<dbReference type="EMBL" id="QGDD01000004">
    <property type="protein sequence ID" value="PWN02984.1"/>
    <property type="molecule type" value="Genomic_DNA"/>
</dbReference>
<dbReference type="OrthoDB" id="4739604at2"/>
<dbReference type="PANTHER" id="PTHR10091:SF0">
    <property type="entry name" value="GALACTOSE MUTAROTASE"/>
    <property type="match status" value="1"/>
</dbReference>
<comment type="caution">
    <text evidence="1">The sequence shown here is derived from an EMBL/GenBank/DDBJ whole genome shotgun (WGS) entry which is preliminary data.</text>
</comment>
<dbReference type="InterPro" id="IPR011013">
    <property type="entry name" value="Gal_mutarotase_sf_dom"/>
</dbReference>
<dbReference type="GO" id="GO:0004034">
    <property type="term" value="F:aldose 1-epimerase activity"/>
    <property type="evidence" value="ECO:0007669"/>
    <property type="project" value="TreeGrafter"/>
</dbReference>
<dbReference type="CDD" id="cd09022">
    <property type="entry name" value="Aldose_epim_Ec_YihR"/>
    <property type="match status" value="1"/>
</dbReference>
<dbReference type="GO" id="GO:0033499">
    <property type="term" value="P:galactose catabolic process via UDP-galactose, Leloir pathway"/>
    <property type="evidence" value="ECO:0007669"/>
    <property type="project" value="TreeGrafter"/>
</dbReference>
<dbReference type="SUPFAM" id="SSF74650">
    <property type="entry name" value="Galactose mutarotase-like"/>
    <property type="match status" value="1"/>
</dbReference>
<dbReference type="InterPro" id="IPR008183">
    <property type="entry name" value="Aldose_1/G6P_1-epimerase"/>
</dbReference>